<protein>
    <recommendedName>
        <fullName evidence="10">Arginine ABC transporter permease protein ArtM</fullName>
    </recommendedName>
</protein>
<dbReference type="CDD" id="cd06261">
    <property type="entry name" value="TM_PBP2"/>
    <property type="match status" value="1"/>
</dbReference>
<dbReference type="InterPro" id="IPR010065">
    <property type="entry name" value="AA_ABC_transptr_permease_3TM"/>
</dbReference>
<dbReference type="EMBL" id="UGSO01000001">
    <property type="protein sequence ID" value="SUB17624.1"/>
    <property type="molecule type" value="Genomic_DNA"/>
</dbReference>
<sequence>MLLKDTALVSLISVNDLMLQTKSIATRTQEPFTWFLVAAAIYLVITLFSQAVLRRIELRTTRFERGEQLMLAYLPELLKGLHTSLTLTAASLVMALLLALLFTVVLSLKTPVFNPLVKGFITLFTGTPLLVQIFLIYYGPGQFPSIQQIPWLWHLLSQPWLCAMLALSLNSAAYTTQLFYGAVRAIPSGQWQSCAALGMSRKDTLRILLPYAFKRALSSYSNEVVLVFKGTSLAYTITLMEVMGHGQLLYGRTYDITVYAAAGLVYLCVNGLLTLMMRLIEKRALAFERRN</sequence>
<dbReference type="InterPro" id="IPR000515">
    <property type="entry name" value="MetI-like"/>
</dbReference>
<feature type="transmembrane region" description="Helical" evidence="13">
    <location>
        <begin position="120"/>
        <end position="139"/>
    </location>
</feature>
<dbReference type="FunFam" id="1.10.3720.10:FF:000017">
    <property type="entry name" value="Arginine ABC transporter permease protein ArtM"/>
    <property type="match status" value="1"/>
</dbReference>
<evidence type="ECO:0000256" key="1">
    <source>
        <dbReference type="ARBA" id="ARBA00004429"/>
    </source>
</evidence>
<name>A0A379AIA1_ENTAG</name>
<dbReference type="Pfam" id="PF00528">
    <property type="entry name" value="BPD_transp_1"/>
    <property type="match status" value="1"/>
</dbReference>
<comment type="function">
    <text evidence="11">Part of the ABC transporter complex ArtPIQMJ involved in arginine transport. Probably responsible for the translocation of the substrate across the membrane.</text>
</comment>
<feature type="transmembrane region" description="Helical" evidence="13">
    <location>
        <begin position="85"/>
        <end position="108"/>
    </location>
</feature>
<dbReference type="Proteomes" id="UP000254640">
    <property type="component" value="Unassembled WGS sequence"/>
</dbReference>
<dbReference type="NCBIfam" id="TIGR01726">
    <property type="entry name" value="HEQRo_perm_3TM"/>
    <property type="match status" value="1"/>
</dbReference>
<keyword evidence="16" id="KW-1185">Reference proteome</keyword>
<evidence type="ECO:0000256" key="8">
    <source>
        <dbReference type="ARBA" id="ARBA00022989"/>
    </source>
</evidence>
<keyword evidence="9 13" id="KW-0472">Membrane</keyword>
<dbReference type="PROSITE" id="PS50928">
    <property type="entry name" value="ABC_TM1"/>
    <property type="match status" value="1"/>
</dbReference>
<dbReference type="GO" id="GO:0006865">
    <property type="term" value="P:amino acid transport"/>
    <property type="evidence" value="ECO:0007669"/>
    <property type="project" value="UniProtKB-KW"/>
</dbReference>
<keyword evidence="3 13" id="KW-0813">Transport</keyword>
<dbReference type="GO" id="GO:0043190">
    <property type="term" value="C:ATP-binding cassette (ABC) transporter complex"/>
    <property type="evidence" value="ECO:0007669"/>
    <property type="project" value="InterPro"/>
</dbReference>
<keyword evidence="7" id="KW-0029">Amino-acid transport</keyword>
<evidence type="ECO:0000256" key="4">
    <source>
        <dbReference type="ARBA" id="ARBA00022475"/>
    </source>
</evidence>
<evidence type="ECO:0000313" key="15">
    <source>
        <dbReference type="EMBL" id="SUB17624.1"/>
    </source>
</evidence>
<evidence type="ECO:0000256" key="11">
    <source>
        <dbReference type="ARBA" id="ARBA00055654"/>
    </source>
</evidence>
<evidence type="ECO:0000256" key="7">
    <source>
        <dbReference type="ARBA" id="ARBA00022970"/>
    </source>
</evidence>
<evidence type="ECO:0000256" key="5">
    <source>
        <dbReference type="ARBA" id="ARBA00022519"/>
    </source>
</evidence>
<evidence type="ECO:0000256" key="12">
    <source>
        <dbReference type="ARBA" id="ARBA00063465"/>
    </source>
</evidence>
<dbReference type="SUPFAM" id="SSF161098">
    <property type="entry name" value="MetI-like"/>
    <property type="match status" value="2"/>
</dbReference>
<keyword evidence="6 13" id="KW-0812">Transmembrane</keyword>
<comment type="subunit">
    <text evidence="12">The complex is composed of two ATP-binding proteins (ArtP), two transmembrane proteins (ArtM and ArtQ) and two solute-binding proteins (ArtJ and ArtI).</text>
</comment>
<dbReference type="GO" id="GO:0022857">
    <property type="term" value="F:transmembrane transporter activity"/>
    <property type="evidence" value="ECO:0007669"/>
    <property type="project" value="InterPro"/>
</dbReference>
<keyword evidence="8 13" id="KW-1133">Transmembrane helix</keyword>
<evidence type="ECO:0000256" key="13">
    <source>
        <dbReference type="RuleBase" id="RU363032"/>
    </source>
</evidence>
<dbReference type="NCBIfam" id="NF008336">
    <property type="entry name" value="PRK11122.1"/>
    <property type="match status" value="1"/>
</dbReference>
<feature type="domain" description="ABC transmembrane type-1" evidence="14">
    <location>
        <begin position="81"/>
        <end position="277"/>
    </location>
</feature>
<evidence type="ECO:0000256" key="3">
    <source>
        <dbReference type="ARBA" id="ARBA00022448"/>
    </source>
</evidence>
<organism evidence="15 16">
    <name type="scientific">Enterobacter agglomerans</name>
    <name type="common">Erwinia herbicola</name>
    <name type="synonym">Pantoea agglomerans</name>
    <dbReference type="NCBI Taxonomy" id="549"/>
    <lineage>
        <taxon>Bacteria</taxon>
        <taxon>Pseudomonadati</taxon>
        <taxon>Pseudomonadota</taxon>
        <taxon>Gammaproteobacteria</taxon>
        <taxon>Enterobacterales</taxon>
        <taxon>Erwiniaceae</taxon>
        <taxon>Pantoea</taxon>
        <taxon>Pantoea agglomerans group</taxon>
    </lineage>
</organism>
<keyword evidence="4" id="KW-1003">Cell membrane</keyword>
<dbReference type="InterPro" id="IPR035906">
    <property type="entry name" value="MetI-like_sf"/>
</dbReference>
<gene>
    <name evidence="15" type="primary">artM_2</name>
    <name evidence="15" type="ORF">NCTC9381_03553</name>
</gene>
<dbReference type="STRING" id="549.BEE12_13300"/>
<reference evidence="15 16" key="1">
    <citation type="submission" date="2018-06" db="EMBL/GenBank/DDBJ databases">
        <authorList>
            <consortium name="Pathogen Informatics"/>
            <person name="Doyle S."/>
        </authorList>
    </citation>
    <scope>NUCLEOTIDE SEQUENCE [LARGE SCALE GENOMIC DNA]</scope>
    <source>
        <strain evidence="15 16">NCTC9381</strain>
    </source>
</reference>
<dbReference type="PANTHER" id="PTHR30614:SF10">
    <property type="entry name" value="ARGININE ABC TRANSPORTER PERMEASE PROTEIN ARTM"/>
    <property type="match status" value="1"/>
</dbReference>
<accession>A0A379AIA1</accession>
<proteinExistence type="inferred from homology"/>
<evidence type="ECO:0000256" key="10">
    <source>
        <dbReference type="ARBA" id="ARBA00040319"/>
    </source>
</evidence>
<dbReference type="PANTHER" id="PTHR30614">
    <property type="entry name" value="MEMBRANE COMPONENT OF AMINO ACID ABC TRANSPORTER"/>
    <property type="match status" value="1"/>
</dbReference>
<comment type="subcellular location">
    <subcellularLocation>
        <location evidence="1">Cell inner membrane</location>
        <topology evidence="1">Multi-pass membrane protein</topology>
    </subcellularLocation>
    <subcellularLocation>
        <location evidence="13">Cell membrane</location>
        <topology evidence="13">Multi-pass membrane protein</topology>
    </subcellularLocation>
</comment>
<evidence type="ECO:0000256" key="6">
    <source>
        <dbReference type="ARBA" id="ARBA00022692"/>
    </source>
</evidence>
<comment type="similarity">
    <text evidence="2">Belongs to the binding-protein-dependent transport system permease family. HisMQ subfamily.</text>
</comment>
<feature type="transmembrane region" description="Helical" evidence="13">
    <location>
        <begin position="256"/>
        <end position="280"/>
    </location>
</feature>
<evidence type="ECO:0000256" key="2">
    <source>
        <dbReference type="ARBA" id="ARBA00010072"/>
    </source>
</evidence>
<evidence type="ECO:0000313" key="16">
    <source>
        <dbReference type="Proteomes" id="UP000254640"/>
    </source>
</evidence>
<dbReference type="AlphaFoldDB" id="A0A379AIA1"/>
<dbReference type="Gene3D" id="1.10.3720.10">
    <property type="entry name" value="MetI-like"/>
    <property type="match status" value="2"/>
</dbReference>
<dbReference type="InterPro" id="IPR043429">
    <property type="entry name" value="ArtM/GltK/GlnP/TcyL/YhdX-like"/>
</dbReference>
<feature type="transmembrane region" description="Helical" evidence="13">
    <location>
        <begin position="151"/>
        <end position="169"/>
    </location>
</feature>
<feature type="transmembrane region" description="Helical" evidence="13">
    <location>
        <begin position="32"/>
        <end position="53"/>
    </location>
</feature>
<evidence type="ECO:0000256" key="9">
    <source>
        <dbReference type="ARBA" id="ARBA00023136"/>
    </source>
</evidence>
<evidence type="ECO:0000259" key="14">
    <source>
        <dbReference type="PROSITE" id="PS50928"/>
    </source>
</evidence>
<keyword evidence="5" id="KW-0997">Cell inner membrane</keyword>